<evidence type="ECO:0000313" key="7">
    <source>
        <dbReference type="Proteomes" id="UP001059617"/>
    </source>
</evidence>
<dbReference type="PANTHER" id="PTHR48105">
    <property type="entry name" value="THIOREDOXIN REDUCTASE 1-RELATED-RELATED"/>
    <property type="match status" value="1"/>
</dbReference>
<dbReference type="CDD" id="cd02440">
    <property type="entry name" value="AdoMet_MTases"/>
    <property type="match status" value="1"/>
</dbReference>
<keyword evidence="2" id="KW-0560">Oxidoreductase</keyword>
<evidence type="ECO:0000256" key="2">
    <source>
        <dbReference type="ARBA" id="ARBA00023002"/>
    </source>
</evidence>
<keyword evidence="7" id="KW-1185">Reference proteome</keyword>
<dbReference type="InterPro" id="IPR029063">
    <property type="entry name" value="SAM-dependent_MTases_sf"/>
</dbReference>
<dbReference type="InterPro" id="IPR050097">
    <property type="entry name" value="Ferredoxin-NADP_redctase_2"/>
</dbReference>
<dbReference type="RefSeq" id="WP_259864582.1">
    <property type="nucleotide sequence ID" value="NZ_CP073720.1"/>
</dbReference>
<dbReference type="Gene3D" id="3.40.50.150">
    <property type="entry name" value="Vaccinia Virus protein VP39"/>
    <property type="match status" value="1"/>
</dbReference>
<dbReference type="Pfam" id="PF13649">
    <property type="entry name" value="Methyltransf_25"/>
    <property type="match status" value="1"/>
</dbReference>
<proteinExistence type="predicted"/>
<dbReference type="PRINTS" id="PR00368">
    <property type="entry name" value="FADPNR"/>
</dbReference>
<feature type="domain" description="FAD/NAD(P)-binding" evidence="4">
    <location>
        <begin position="9"/>
        <end position="291"/>
    </location>
</feature>
<sequence length="533" mass="56239">MNGSMSERYDVVIIGGGAAGLSGALALSRARRSVLVVDAGEQRNAPAGHVHNYLGREGTPPAELLAIGRREIESYGAEVVTGTVTHLTRGAGVFGVALADGRHVHARRLLVTTGLTDELPDIPGLAGRWGHDVLHCPYCHGWEVRDRAIGVIATGPMAVHAVQQWRQWSADVTLFLHTLGDLPDDTWEELAARGIAVVTGEVTGVEADADRLTGVRLADGTLVPRDAVVVQTRLRARADLLGPLGLETAERRVGDAVVGTYVPAEPTGATAVPGVYVAGNVADPFGQVIASAAAGLTAAGAINADLIAEETRAAVAARKGIAPHVAEMFTEAYWEDRYASRPALWSGRPNPHLVTDVEDLTPGEALDVGCGEGADAIWLAQRGWRVTGADISPTALDRAAAHAAAAGDDVAARTTWVRADALSWTPEPRRYDLVSAQFVHVPTGLREALFARLADAVAPGGTLLIGGHHPSDVGVVPRPDVPELFFTGEEIAALLKPDEWEVQAAEARPRTVAHPETGQQVTVHDAVLRARRR</sequence>
<dbReference type="EMBL" id="CP073720">
    <property type="protein sequence ID" value="UWP86024.1"/>
    <property type="molecule type" value="Genomic_DNA"/>
</dbReference>
<dbReference type="InterPro" id="IPR036188">
    <property type="entry name" value="FAD/NAD-bd_sf"/>
</dbReference>
<name>A0ABY5WAI0_9ACTN</name>
<organism evidence="6 7">
    <name type="scientific">Dactylosporangium fulvum</name>
    <dbReference type="NCBI Taxonomy" id="53359"/>
    <lineage>
        <taxon>Bacteria</taxon>
        <taxon>Bacillati</taxon>
        <taxon>Actinomycetota</taxon>
        <taxon>Actinomycetes</taxon>
        <taxon>Micromonosporales</taxon>
        <taxon>Micromonosporaceae</taxon>
        <taxon>Dactylosporangium</taxon>
    </lineage>
</organism>
<evidence type="ECO:0000259" key="5">
    <source>
        <dbReference type="Pfam" id="PF13649"/>
    </source>
</evidence>
<dbReference type="Proteomes" id="UP001059617">
    <property type="component" value="Chromosome"/>
</dbReference>
<dbReference type="PRINTS" id="PR00469">
    <property type="entry name" value="PNDRDTASEII"/>
</dbReference>
<protein>
    <submittedName>
        <fullName evidence="6">FAD-dependent oxidoreductase</fullName>
    </submittedName>
</protein>
<evidence type="ECO:0000256" key="3">
    <source>
        <dbReference type="ARBA" id="ARBA00048132"/>
    </source>
</evidence>
<evidence type="ECO:0000313" key="6">
    <source>
        <dbReference type="EMBL" id="UWP86024.1"/>
    </source>
</evidence>
<evidence type="ECO:0000259" key="4">
    <source>
        <dbReference type="Pfam" id="PF07992"/>
    </source>
</evidence>
<dbReference type="SUPFAM" id="SSF53335">
    <property type="entry name" value="S-adenosyl-L-methionine-dependent methyltransferases"/>
    <property type="match status" value="1"/>
</dbReference>
<evidence type="ECO:0000256" key="1">
    <source>
        <dbReference type="ARBA" id="ARBA00022630"/>
    </source>
</evidence>
<dbReference type="InterPro" id="IPR023753">
    <property type="entry name" value="FAD/NAD-binding_dom"/>
</dbReference>
<dbReference type="SUPFAM" id="SSF51905">
    <property type="entry name" value="FAD/NAD(P)-binding domain"/>
    <property type="match status" value="1"/>
</dbReference>
<gene>
    <name evidence="6" type="ORF">Dfulv_17935</name>
</gene>
<reference evidence="6" key="2">
    <citation type="submission" date="2022-09" db="EMBL/GenBank/DDBJ databases">
        <title>Biosynthetic gene clusters of Dactylosporangioum fulvum.</title>
        <authorList>
            <person name="Caradec T."/>
        </authorList>
    </citation>
    <scope>NUCLEOTIDE SEQUENCE</scope>
    <source>
        <strain evidence="6">NRRL B-16292</strain>
    </source>
</reference>
<dbReference type="Gene3D" id="3.50.50.60">
    <property type="entry name" value="FAD/NAD(P)-binding domain"/>
    <property type="match status" value="2"/>
</dbReference>
<keyword evidence="1" id="KW-0285">Flavoprotein</keyword>
<accession>A0ABY5WAI0</accession>
<feature type="domain" description="Methyltransferase" evidence="5">
    <location>
        <begin position="366"/>
        <end position="461"/>
    </location>
</feature>
<reference evidence="6" key="1">
    <citation type="submission" date="2021-04" db="EMBL/GenBank/DDBJ databases">
        <authorList>
            <person name="Hartkoorn R.C."/>
            <person name="Beaudoing E."/>
            <person name="Hot D."/>
        </authorList>
    </citation>
    <scope>NUCLEOTIDE SEQUENCE</scope>
    <source>
        <strain evidence="6">NRRL B-16292</strain>
    </source>
</reference>
<comment type="catalytic activity">
    <reaction evidence="3">
        <text>[thioredoxin]-dithiol + NADP(+) = [thioredoxin]-disulfide + NADPH + H(+)</text>
        <dbReference type="Rhea" id="RHEA:20345"/>
        <dbReference type="Rhea" id="RHEA-COMP:10698"/>
        <dbReference type="Rhea" id="RHEA-COMP:10700"/>
        <dbReference type="ChEBI" id="CHEBI:15378"/>
        <dbReference type="ChEBI" id="CHEBI:29950"/>
        <dbReference type="ChEBI" id="CHEBI:50058"/>
        <dbReference type="ChEBI" id="CHEBI:57783"/>
        <dbReference type="ChEBI" id="CHEBI:58349"/>
        <dbReference type="EC" id="1.8.1.9"/>
    </reaction>
</comment>
<dbReference type="Pfam" id="PF07992">
    <property type="entry name" value="Pyr_redox_2"/>
    <property type="match status" value="1"/>
</dbReference>
<dbReference type="InterPro" id="IPR041698">
    <property type="entry name" value="Methyltransf_25"/>
</dbReference>